<dbReference type="InterPro" id="IPR038883">
    <property type="entry name" value="AN11006-like"/>
</dbReference>
<dbReference type="Proteomes" id="UP000325902">
    <property type="component" value="Unassembled WGS sequence"/>
</dbReference>
<dbReference type="EMBL" id="VCHE01000032">
    <property type="protein sequence ID" value="KAB2575522.1"/>
    <property type="molecule type" value="Genomic_DNA"/>
</dbReference>
<dbReference type="AlphaFoldDB" id="A0A5N5DEH5"/>
<comment type="caution">
    <text evidence="2">The sequence shown here is derived from an EMBL/GenBank/DDBJ whole genome shotgun (WGS) entry which is preliminary data.</text>
</comment>
<name>A0A5N5DEH5_9PEZI</name>
<gene>
    <name evidence="2" type="ORF">DBV05_g5872</name>
</gene>
<evidence type="ECO:0000256" key="1">
    <source>
        <dbReference type="SAM" id="MobiDB-lite"/>
    </source>
</evidence>
<dbReference type="PANTHER" id="PTHR42085:SF2">
    <property type="entry name" value="F-BOX DOMAIN-CONTAINING PROTEIN"/>
    <property type="match status" value="1"/>
</dbReference>
<keyword evidence="3" id="KW-1185">Reference proteome</keyword>
<sequence>MTGAGGPTKRYSLRSRRPNAVTDAERLQTTAPAATNGNHHSNNGGAAEANSTGAHMSKHIQRNKRNIFRFADLPAELRNEIYNLSLKTDFPIALCTFDSLINGEHKLMQRLYSDGRKTGLTPNLLLLNKATYVEAGAILYSNHFCFHSPKALFVFLGSLSSTLKGWLQEVTLSYWASSPPTLYYPWKDRDIMERSFLLPAFSALNGAVSLKNLHLEFSIYMIQLERWAPRRTAMRLYGFMHFWLHVLRREKSSISRAVELIDIKIVDSWYFFGDRDDLWSFPGYSKHADKSVLRTSMLREHLVQCMDGRLTWQIVSKLEPVRL</sequence>
<feature type="region of interest" description="Disordered" evidence="1">
    <location>
        <begin position="1"/>
        <end position="58"/>
    </location>
</feature>
<accession>A0A5N5DEH5</accession>
<dbReference type="PANTHER" id="PTHR42085">
    <property type="entry name" value="F-BOX DOMAIN-CONTAINING PROTEIN"/>
    <property type="match status" value="1"/>
</dbReference>
<protein>
    <submittedName>
        <fullName evidence="2">Uncharacterized protein</fullName>
    </submittedName>
</protein>
<feature type="compositionally biased region" description="Low complexity" evidence="1">
    <location>
        <begin position="33"/>
        <end position="54"/>
    </location>
</feature>
<dbReference type="OrthoDB" id="5397846at2759"/>
<evidence type="ECO:0000313" key="3">
    <source>
        <dbReference type="Proteomes" id="UP000325902"/>
    </source>
</evidence>
<reference evidence="2 3" key="1">
    <citation type="journal article" date="2019" name="Sci. Rep.">
        <title>A multi-omics analysis of the grapevine pathogen Lasiodiplodia theobromae reveals that temperature affects the expression of virulence- and pathogenicity-related genes.</title>
        <authorList>
            <person name="Felix C."/>
            <person name="Meneses R."/>
            <person name="Goncalves M.F.M."/>
            <person name="Tilleman L."/>
            <person name="Duarte A.S."/>
            <person name="Jorrin-Novo J.V."/>
            <person name="Van de Peer Y."/>
            <person name="Deforce D."/>
            <person name="Van Nieuwerburgh F."/>
            <person name="Esteves A.C."/>
            <person name="Alves A."/>
        </authorList>
    </citation>
    <scope>NUCLEOTIDE SEQUENCE [LARGE SCALE GENOMIC DNA]</scope>
    <source>
        <strain evidence="2 3">LA-SOL3</strain>
    </source>
</reference>
<organism evidence="2 3">
    <name type="scientific">Lasiodiplodia theobromae</name>
    <dbReference type="NCBI Taxonomy" id="45133"/>
    <lineage>
        <taxon>Eukaryota</taxon>
        <taxon>Fungi</taxon>
        <taxon>Dikarya</taxon>
        <taxon>Ascomycota</taxon>
        <taxon>Pezizomycotina</taxon>
        <taxon>Dothideomycetes</taxon>
        <taxon>Dothideomycetes incertae sedis</taxon>
        <taxon>Botryosphaeriales</taxon>
        <taxon>Botryosphaeriaceae</taxon>
        <taxon>Lasiodiplodia</taxon>
    </lineage>
</organism>
<evidence type="ECO:0000313" key="2">
    <source>
        <dbReference type="EMBL" id="KAB2575522.1"/>
    </source>
</evidence>
<proteinExistence type="predicted"/>